<organism evidence="2 3">
    <name type="scientific">Thamnidium elegans</name>
    <dbReference type="NCBI Taxonomy" id="101142"/>
    <lineage>
        <taxon>Eukaryota</taxon>
        <taxon>Fungi</taxon>
        <taxon>Fungi incertae sedis</taxon>
        <taxon>Mucoromycota</taxon>
        <taxon>Mucoromycotina</taxon>
        <taxon>Mucoromycetes</taxon>
        <taxon>Mucorales</taxon>
        <taxon>Mucorineae</taxon>
        <taxon>Mucoraceae</taxon>
        <taxon>Thamnidium</taxon>
    </lineage>
</organism>
<proteinExistence type="predicted"/>
<feature type="region of interest" description="Disordered" evidence="1">
    <location>
        <begin position="61"/>
        <end position="124"/>
    </location>
</feature>
<evidence type="ECO:0000313" key="2">
    <source>
        <dbReference type="EMBL" id="KAG2234755.1"/>
    </source>
</evidence>
<dbReference type="GO" id="GO:0003676">
    <property type="term" value="F:nucleic acid binding"/>
    <property type="evidence" value="ECO:0007669"/>
    <property type="project" value="InterPro"/>
</dbReference>
<dbReference type="InterPro" id="IPR035979">
    <property type="entry name" value="RBD_domain_sf"/>
</dbReference>
<sequence length="274" mass="30735">MFPYPQFSNRIYVNPKFNGGAQVNQQQLLQQQQMAQQRQFMEMEAKRMALLQHQQQLLMHKSRAAELDKKRKETAEMMRKRKEMKESNGHDDSQAGEKRKADVDSAEPDRDTKRALRQSPAGGISIKGAAAAAARGVYPSSSSPSPSPLRNTPYTPPHMKKPENNIKNRIGGGVNSQTPDITSRLGRPEEKKAVTPSQAIPIVTGGKSNTLTINGFKDDIKEQEIKNMTKDIPGGAQDIRINQDNKSVIVVFPSIEAAVTFRRKFNRFVFYKNV</sequence>
<evidence type="ECO:0008006" key="4">
    <source>
        <dbReference type="Google" id="ProtNLM"/>
    </source>
</evidence>
<gene>
    <name evidence="2" type="ORF">INT48_000104</name>
</gene>
<dbReference type="Proteomes" id="UP000613177">
    <property type="component" value="Unassembled WGS sequence"/>
</dbReference>
<comment type="caution">
    <text evidence="2">The sequence shown here is derived from an EMBL/GenBank/DDBJ whole genome shotgun (WGS) entry which is preliminary data.</text>
</comment>
<dbReference type="AlphaFoldDB" id="A0A8H7VVI4"/>
<feature type="compositionally biased region" description="Basic and acidic residues" evidence="1">
    <location>
        <begin position="63"/>
        <end position="114"/>
    </location>
</feature>
<feature type="region of interest" description="Disordered" evidence="1">
    <location>
        <begin position="136"/>
        <end position="208"/>
    </location>
</feature>
<dbReference type="SUPFAM" id="SSF54928">
    <property type="entry name" value="RNA-binding domain, RBD"/>
    <property type="match status" value="1"/>
</dbReference>
<dbReference type="EMBL" id="JAEPRE010000046">
    <property type="protein sequence ID" value="KAG2234755.1"/>
    <property type="molecule type" value="Genomic_DNA"/>
</dbReference>
<dbReference type="Gene3D" id="3.30.70.330">
    <property type="match status" value="1"/>
</dbReference>
<name>A0A8H7VVI4_9FUNG</name>
<evidence type="ECO:0000313" key="3">
    <source>
        <dbReference type="Proteomes" id="UP000613177"/>
    </source>
</evidence>
<accession>A0A8H7VVI4</accession>
<reference evidence="2" key="1">
    <citation type="submission" date="2021-01" db="EMBL/GenBank/DDBJ databases">
        <title>Metabolic potential, ecology and presence of endohyphal bacteria is reflected in genomic diversity of Mucoromycotina.</title>
        <authorList>
            <person name="Muszewska A."/>
            <person name="Okrasinska A."/>
            <person name="Steczkiewicz K."/>
            <person name="Drgas O."/>
            <person name="Orlowska M."/>
            <person name="Perlinska-Lenart U."/>
            <person name="Aleksandrzak-Piekarczyk T."/>
            <person name="Szatraj K."/>
            <person name="Zielenkiewicz U."/>
            <person name="Pilsyk S."/>
            <person name="Malc E."/>
            <person name="Mieczkowski P."/>
            <person name="Kruszewska J.S."/>
            <person name="Biernat P."/>
            <person name="Pawlowska J."/>
        </authorList>
    </citation>
    <scope>NUCLEOTIDE SEQUENCE</scope>
    <source>
        <strain evidence="2">WA0000018081</strain>
    </source>
</reference>
<dbReference type="InterPro" id="IPR012677">
    <property type="entry name" value="Nucleotide-bd_a/b_plait_sf"/>
</dbReference>
<protein>
    <recommendedName>
        <fullName evidence="4">RRM domain-containing protein</fullName>
    </recommendedName>
</protein>
<evidence type="ECO:0000256" key="1">
    <source>
        <dbReference type="SAM" id="MobiDB-lite"/>
    </source>
</evidence>
<keyword evidence="3" id="KW-1185">Reference proteome</keyword>